<dbReference type="Proteomes" id="UP000235220">
    <property type="component" value="Chromosome 11"/>
</dbReference>
<gene>
    <name evidence="2" type="primary">LOC109021349</name>
</gene>
<evidence type="ECO:0000313" key="1">
    <source>
        <dbReference type="Proteomes" id="UP000235220"/>
    </source>
</evidence>
<keyword evidence="1" id="KW-1185">Reference proteome</keyword>
<accession>A0A2I4HTQ3</accession>
<sequence>MVWLNWHQKAEQQRLLNLASLREPFHILTITLLSLLLPLSFLLLSRLTCAHYYLLSLEYSYNPPSQISSFLLSFVLYTNPSVLYLLVSIVSIATLIHGLTGKVIFLSESPGPVLRPHLYIAWIFVCTLQVFVGLGIEGTIAGGIDGSSIGMERSIFRKAVFFLGLHETMLHWSRVAVRPVVDDTIFGVAREERWAERVAMATSFGTLWWWKLRNEVEAMVVVGEFKRELLMGRGVADFVAWWLYYLTVTIGMIRVVKGFMWIGMLLLSRRVTGNSAESNGDEDKV</sequence>
<dbReference type="RefSeq" id="XP_018859517.2">
    <property type="nucleotide sequence ID" value="XM_019003972.2"/>
</dbReference>
<dbReference type="PANTHER" id="PTHR37172">
    <property type="entry name" value="TRANSMEMBRANE PROTEIN"/>
    <property type="match status" value="1"/>
</dbReference>
<dbReference type="GeneID" id="109021349"/>
<reference evidence="2" key="1">
    <citation type="submission" date="2025-08" db="UniProtKB">
        <authorList>
            <consortium name="RefSeq"/>
        </authorList>
    </citation>
    <scope>IDENTIFICATION</scope>
    <source>
        <tissue evidence="2">Leaves</tissue>
    </source>
</reference>
<organism evidence="1 2">
    <name type="scientific">Juglans regia</name>
    <name type="common">English walnut</name>
    <dbReference type="NCBI Taxonomy" id="51240"/>
    <lineage>
        <taxon>Eukaryota</taxon>
        <taxon>Viridiplantae</taxon>
        <taxon>Streptophyta</taxon>
        <taxon>Embryophyta</taxon>
        <taxon>Tracheophyta</taxon>
        <taxon>Spermatophyta</taxon>
        <taxon>Magnoliopsida</taxon>
        <taxon>eudicotyledons</taxon>
        <taxon>Gunneridae</taxon>
        <taxon>Pentapetalae</taxon>
        <taxon>rosids</taxon>
        <taxon>fabids</taxon>
        <taxon>Fagales</taxon>
        <taxon>Juglandaceae</taxon>
        <taxon>Juglans</taxon>
    </lineage>
</organism>
<proteinExistence type="predicted"/>
<protein>
    <submittedName>
        <fullName evidence="2">Uncharacterized protein LOC109021349</fullName>
    </submittedName>
</protein>
<dbReference type="FunCoup" id="A0A2I4HTQ3">
    <property type="interactions" value="104"/>
</dbReference>
<evidence type="ECO:0000313" key="2">
    <source>
        <dbReference type="RefSeq" id="XP_018859517.2"/>
    </source>
</evidence>
<dbReference type="KEGG" id="jre:109021349"/>
<dbReference type="Gramene" id="Jr11_16120_p1">
    <property type="protein sequence ID" value="cds.Jr11_16120_p1"/>
    <property type="gene ID" value="Jr11_16120"/>
</dbReference>
<dbReference type="AlphaFoldDB" id="A0A2I4HTQ3"/>
<name>A0A2I4HTQ3_JUGRE</name>
<dbReference type="PANTHER" id="PTHR37172:SF3">
    <property type="entry name" value="TRANSMEMBRANE PROTEIN"/>
    <property type="match status" value="1"/>
</dbReference>
<dbReference type="OrthoDB" id="1913803at2759"/>